<reference evidence="7" key="1">
    <citation type="submission" date="2023-07" db="EMBL/GenBank/DDBJ databases">
        <title>30 novel species of actinomycetes from the DSMZ collection.</title>
        <authorList>
            <person name="Nouioui I."/>
        </authorList>
    </citation>
    <scope>NUCLEOTIDE SEQUENCE [LARGE SCALE GENOMIC DNA]</scope>
    <source>
        <strain evidence="7">DSM 46792</strain>
    </source>
</reference>
<sequence length="189" mass="20344">MPEPTTRRGKDTKARIVELAAALMYERGVNATSIDDILAASGTGKSQTYHYSSGKEELVSEVLRHQLGLVLDQQSLFPLDTWQGIAAGFQAMADMQQNQRGYRGCPLGSIAGEVLHQSDFLRGRTADAFSRWESFLADGLRTMQTTGLLRGDADPDALAGATIAVLQGGTCSPPRSATYAPCAMPSPWH</sequence>
<gene>
    <name evidence="6" type="ORF">RM425_08300</name>
</gene>
<keyword evidence="2 4" id="KW-0238">DNA-binding</keyword>
<dbReference type="PROSITE" id="PS50977">
    <property type="entry name" value="HTH_TETR_2"/>
    <property type="match status" value="1"/>
</dbReference>
<dbReference type="Gene3D" id="1.10.357.10">
    <property type="entry name" value="Tetracycline Repressor, domain 2"/>
    <property type="match status" value="1"/>
</dbReference>
<evidence type="ECO:0000256" key="3">
    <source>
        <dbReference type="ARBA" id="ARBA00023163"/>
    </source>
</evidence>
<dbReference type="RefSeq" id="WP_311344725.1">
    <property type="nucleotide sequence ID" value="NZ_JAVREI010000004.1"/>
</dbReference>
<dbReference type="SUPFAM" id="SSF48498">
    <property type="entry name" value="Tetracyclin repressor-like, C-terminal domain"/>
    <property type="match status" value="1"/>
</dbReference>
<evidence type="ECO:0000313" key="6">
    <source>
        <dbReference type="EMBL" id="MDT0275902.1"/>
    </source>
</evidence>
<dbReference type="Pfam" id="PF16925">
    <property type="entry name" value="TetR_C_13"/>
    <property type="match status" value="1"/>
</dbReference>
<evidence type="ECO:0000313" key="7">
    <source>
        <dbReference type="Proteomes" id="UP001183222"/>
    </source>
</evidence>
<feature type="domain" description="HTH tetR-type" evidence="5">
    <location>
        <begin position="10"/>
        <end position="70"/>
    </location>
</feature>
<dbReference type="PANTHER" id="PTHR47506:SF1">
    <property type="entry name" value="HTH-TYPE TRANSCRIPTIONAL REGULATOR YJDC"/>
    <property type="match status" value="1"/>
</dbReference>
<dbReference type="InterPro" id="IPR001647">
    <property type="entry name" value="HTH_TetR"/>
</dbReference>
<organism evidence="6 7">
    <name type="scientific">Blastococcus goldschmidtiae</name>
    <dbReference type="NCBI Taxonomy" id="3075546"/>
    <lineage>
        <taxon>Bacteria</taxon>
        <taxon>Bacillati</taxon>
        <taxon>Actinomycetota</taxon>
        <taxon>Actinomycetes</taxon>
        <taxon>Geodermatophilales</taxon>
        <taxon>Geodermatophilaceae</taxon>
        <taxon>Blastococcus</taxon>
    </lineage>
</organism>
<dbReference type="Proteomes" id="UP001183222">
    <property type="component" value="Unassembled WGS sequence"/>
</dbReference>
<dbReference type="EMBL" id="JAVREI010000004">
    <property type="protein sequence ID" value="MDT0275902.1"/>
    <property type="molecule type" value="Genomic_DNA"/>
</dbReference>
<evidence type="ECO:0000256" key="2">
    <source>
        <dbReference type="ARBA" id="ARBA00023125"/>
    </source>
</evidence>
<dbReference type="InterPro" id="IPR036271">
    <property type="entry name" value="Tet_transcr_reg_TetR-rel_C_sf"/>
</dbReference>
<proteinExistence type="predicted"/>
<evidence type="ECO:0000256" key="4">
    <source>
        <dbReference type="PROSITE-ProRule" id="PRU00335"/>
    </source>
</evidence>
<evidence type="ECO:0000256" key="1">
    <source>
        <dbReference type="ARBA" id="ARBA00023015"/>
    </source>
</evidence>
<dbReference type="Pfam" id="PF00440">
    <property type="entry name" value="TetR_N"/>
    <property type="match status" value="1"/>
</dbReference>
<dbReference type="InterPro" id="IPR011075">
    <property type="entry name" value="TetR_C"/>
</dbReference>
<dbReference type="PANTHER" id="PTHR47506">
    <property type="entry name" value="TRANSCRIPTIONAL REGULATORY PROTEIN"/>
    <property type="match status" value="1"/>
</dbReference>
<accession>A0ABU2K6T3</accession>
<dbReference type="SUPFAM" id="SSF46689">
    <property type="entry name" value="Homeodomain-like"/>
    <property type="match status" value="1"/>
</dbReference>
<name>A0ABU2K6T3_9ACTN</name>
<keyword evidence="1" id="KW-0805">Transcription regulation</keyword>
<keyword evidence="7" id="KW-1185">Reference proteome</keyword>
<keyword evidence="3" id="KW-0804">Transcription</keyword>
<dbReference type="InterPro" id="IPR009057">
    <property type="entry name" value="Homeodomain-like_sf"/>
</dbReference>
<feature type="DNA-binding region" description="H-T-H motif" evidence="4">
    <location>
        <begin position="33"/>
        <end position="52"/>
    </location>
</feature>
<evidence type="ECO:0000259" key="5">
    <source>
        <dbReference type="PROSITE" id="PS50977"/>
    </source>
</evidence>
<protein>
    <submittedName>
        <fullName evidence="6">TetR/AcrR family transcriptional regulator</fullName>
    </submittedName>
</protein>
<comment type="caution">
    <text evidence="6">The sequence shown here is derived from an EMBL/GenBank/DDBJ whole genome shotgun (WGS) entry which is preliminary data.</text>
</comment>